<dbReference type="AlphaFoldDB" id="A0A182J1C9"/>
<organism evidence="2">
    <name type="scientific">Anopheles atroparvus</name>
    <name type="common">European mosquito</name>
    <dbReference type="NCBI Taxonomy" id="41427"/>
    <lineage>
        <taxon>Eukaryota</taxon>
        <taxon>Metazoa</taxon>
        <taxon>Ecdysozoa</taxon>
        <taxon>Arthropoda</taxon>
        <taxon>Hexapoda</taxon>
        <taxon>Insecta</taxon>
        <taxon>Pterygota</taxon>
        <taxon>Neoptera</taxon>
        <taxon>Endopterygota</taxon>
        <taxon>Diptera</taxon>
        <taxon>Nematocera</taxon>
        <taxon>Culicoidea</taxon>
        <taxon>Culicidae</taxon>
        <taxon>Anophelinae</taxon>
        <taxon>Anopheles</taxon>
    </lineage>
</organism>
<name>A0A182J1C9_ANOAO</name>
<evidence type="ECO:0000256" key="1">
    <source>
        <dbReference type="SAM" id="MobiDB-lite"/>
    </source>
</evidence>
<protein>
    <submittedName>
        <fullName evidence="2">Uncharacterized protein</fullName>
    </submittedName>
</protein>
<feature type="compositionally biased region" description="Polar residues" evidence="1">
    <location>
        <begin position="15"/>
        <end position="29"/>
    </location>
</feature>
<accession>A0A182J1C9</accession>
<reference evidence="2" key="1">
    <citation type="submission" date="2022-08" db="UniProtKB">
        <authorList>
            <consortium name="EnsemblMetazoa"/>
        </authorList>
    </citation>
    <scope>IDENTIFICATION</scope>
    <source>
        <strain evidence="2">EBRO</strain>
    </source>
</reference>
<feature type="region of interest" description="Disordered" evidence="1">
    <location>
        <begin position="277"/>
        <end position="317"/>
    </location>
</feature>
<evidence type="ECO:0000313" key="2">
    <source>
        <dbReference type="EnsemblMetazoa" id="AATE009493-PA.1"/>
    </source>
</evidence>
<feature type="compositionally biased region" description="Basic residues" evidence="1">
    <location>
        <begin position="458"/>
        <end position="467"/>
    </location>
</feature>
<dbReference type="VEuPathDB" id="VectorBase:AATE009493"/>
<dbReference type="EnsemblMetazoa" id="AATE009493-RA">
    <property type="protein sequence ID" value="AATE009493-PA.1"/>
    <property type="gene ID" value="AATE009493"/>
</dbReference>
<sequence>MGLGSSVVAAPKCEQNPSLSTKPVRQSSRYSKEALVNSNSGMTNGIMFQPQYTEVFSTTNSLQVGYVEQFNTANSQHWQSMEVSVPTMTTTRQSRSRHRNLFNSRLNNSFVDSEVVNNAADSRINDIRRVEENLRMESRMLSENNNIPMARCSTPSPAYCFHCEHDHRERCCLYVGDKPEDGPYYSRWKRDLEIPTVRPQYIPKIPEAVSGNSTPFWFPAYTYTKPEDIKQKMMEKHPPLPPVWMRQYYYPIVGHGHEYQLLNQATLEPPTPYQQYLQQHQQEHYRMYQQQQQQQQQHNHHHQNREDPACHQGRKCGGSGIHTAVPMPSPYVHQVQAHHVHNVPVAGDYMHQMQQSPYYYQNSYYNAHLPPQQQQFYPAGYSTTAGGSPIYHDAYLHPAHYPISYGPVTALPTREPTPPAPTTSTPLWLLFCQKLSRKFPDRNKKSSPTKGRSPGKSFPHHHLRHHPTTTTTIVQPPPVLASSVTPPDYHPPKYTTIDHPQLQYQGMPTPQSYPRVPINASHHSRVGQTMAALHPPTPYYSHVPMGNDIGMYYVTSTAVNI</sequence>
<feature type="region of interest" description="Disordered" evidence="1">
    <location>
        <begin position="1"/>
        <end position="30"/>
    </location>
</feature>
<feature type="compositionally biased region" description="Low complexity" evidence="1">
    <location>
        <begin position="287"/>
        <end position="297"/>
    </location>
</feature>
<feature type="region of interest" description="Disordered" evidence="1">
    <location>
        <begin position="439"/>
        <end position="478"/>
    </location>
</feature>
<proteinExistence type="predicted"/>